<keyword evidence="3" id="KW-1185">Reference proteome</keyword>
<dbReference type="AlphaFoldDB" id="A0A6N4UP40"/>
<reference evidence="2 3" key="1">
    <citation type="journal article" date="2019" name="Emerg. Microbes Infect.">
        <title>Comprehensive subspecies identification of 175 nontuberculous mycobacteria species based on 7547 genomic profiles.</title>
        <authorList>
            <person name="Matsumoto Y."/>
            <person name="Kinjo T."/>
            <person name="Motooka D."/>
            <person name="Nabeya D."/>
            <person name="Jung N."/>
            <person name="Uechi K."/>
            <person name="Horii T."/>
            <person name="Iida T."/>
            <person name="Fujita J."/>
            <person name="Nakamura S."/>
        </authorList>
    </citation>
    <scope>NUCLEOTIDE SEQUENCE [LARGE SCALE GENOMIC DNA]</scope>
    <source>
        <strain evidence="2 3">JCM 12272</strain>
    </source>
</reference>
<evidence type="ECO:0000256" key="1">
    <source>
        <dbReference type="SAM" id="MobiDB-lite"/>
    </source>
</evidence>
<gene>
    <name evidence="2" type="ORF">MALV_03070</name>
</gene>
<dbReference type="RefSeq" id="WP_163660500.1">
    <property type="nucleotide sequence ID" value="NZ_AP022565.1"/>
</dbReference>
<accession>A0A6N4UP40</accession>
<dbReference type="EMBL" id="AP022565">
    <property type="protein sequence ID" value="BBX25182.1"/>
    <property type="molecule type" value="Genomic_DNA"/>
</dbReference>
<evidence type="ECO:0000313" key="2">
    <source>
        <dbReference type="EMBL" id="BBX25182.1"/>
    </source>
</evidence>
<feature type="compositionally biased region" description="Pro residues" evidence="1">
    <location>
        <begin position="109"/>
        <end position="123"/>
    </location>
</feature>
<organism evidence="2 3">
    <name type="scientific">Mycolicibacterium alvei</name>
    <dbReference type="NCBI Taxonomy" id="67081"/>
    <lineage>
        <taxon>Bacteria</taxon>
        <taxon>Bacillati</taxon>
        <taxon>Actinomycetota</taxon>
        <taxon>Actinomycetes</taxon>
        <taxon>Mycobacteriales</taxon>
        <taxon>Mycobacteriaceae</taxon>
        <taxon>Mycolicibacterium</taxon>
    </lineage>
</organism>
<dbReference type="KEGG" id="malv:MALV_03070"/>
<feature type="region of interest" description="Disordered" evidence="1">
    <location>
        <begin position="87"/>
        <end position="137"/>
    </location>
</feature>
<proteinExistence type="predicted"/>
<evidence type="ECO:0000313" key="3">
    <source>
        <dbReference type="Proteomes" id="UP000466906"/>
    </source>
</evidence>
<sequence>MTGSHPELSSELRQLAQEILDRLDPAVRLAAATFAASGDTDPGKCQQVWCPVCALAAAVNGEQHPLLSVIAEHSVALLTVIRAVLDEGADGSGGSGSDGGTPTPDGGPDAPPPDDFPPPPPPGRYQHIPVTVEGPAD</sequence>
<name>A0A6N4UP40_9MYCO</name>
<dbReference type="Proteomes" id="UP000466906">
    <property type="component" value="Chromosome"/>
</dbReference>
<feature type="compositionally biased region" description="Gly residues" evidence="1">
    <location>
        <begin position="90"/>
        <end position="99"/>
    </location>
</feature>
<protein>
    <submittedName>
        <fullName evidence="2">Uncharacterized protein</fullName>
    </submittedName>
</protein>